<evidence type="ECO:0000313" key="2">
    <source>
        <dbReference type="EMBL" id="KAJ4373113.1"/>
    </source>
</evidence>
<feature type="compositionally biased region" description="Low complexity" evidence="1">
    <location>
        <begin position="351"/>
        <end position="361"/>
    </location>
</feature>
<feature type="compositionally biased region" description="Basic and acidic residues" evidence="1">
    <location>
        <begin position="122"/>
        <end position="139"/>
    </location>
</feature>
<dbReference type="Proteomes" id="UP001140560">
    <property type="component" value="Unassembled WGS sequence"/>
</dbReference>
<reference evidence="2" key="1">
    <citation type="submission" date="2022-10" db="EMBL/GenBank/DDBJ databases">
        <title>Tapping the CABI collections for fungal endophytes: first genome assemblies for Collariella, Neodidymelliopsis, Ascochyta clinopodiicola, Didymella pomorum, Didymosphaeria variabile, Neocosmospora piperis and Neocucurbitaria cava.</title>
        <authorList>
            <person name="Hill R."/>
        </authorList>
    </citation>
    <scope>NUCLEOTIDE SEQUENCE</scope>
    <source>
        <strain evidence="2">IMI 356814</strain>
    </source>
</reference>
<feature type="compositionally biased region" description="Polar residues" evidence="1">
    <location>
        <begin position="32"/>
        <end position="41"/>
    </location>
</feature>
<dbReference type="AlphaFoldDB" id="A0A9W8YB29"/>
<feature type="compositionally biased region" description="Basic residues" evidence="1">
    <location>
        <begin position="372"/>
        <end position="381"/>
    </location>
</feature>
<feature type="compositionally biased region" description="Low complexity" evidence="1">
    <location>
        <begin position="16"/>
        <end position="28"/>
    </location>
</feature>
<keyword evidence="3" id="KW-1185">Reference proteome</keyword>
<dbReference type="OrthoDB" id="3799942at2759"/>
<organism evidence="2 3">
    <name type="scientific">Neocucurbitaria cava</name>
    <dbReference type="NCBI Taxonomy" id="798079"/>
    <lineage>
        <taxon>Eukaryota</taxon>
        <taxon>Fungi</taxon>
        <taxon>Dikarya</taxon>
        <taxon>Ascomycota</taxon>
        <taxon>Pezizomycotina</taxon>
        <taxon>Dothideomycetes</taxon>
        <taxon>Pleosporomycetidae</taxon>
        <taxon>Pleosporales</taxon>
        <taxon>Pleosporineae</taxon>
        <taxon>Cucurbitariaceae</taxon>
        <taxon>Neocucurbitaria</taxon>
    </lineage>
</organism>
<feature type="compositionally biased region" description="Basic and acidic residues" evidence="1">
    <location>
        <begin position="317"/>
        <end position="343"/>
    </location>
</feature>
<feature type="compositionally biased region" description="Basic and acidic residues" evidence="1">
    <location>
        <begin position="382"/>
        <end position="391"/>
    </location>
</feature>
<name>A0A9W8YB29_9PLEO</name>
<feature type="region of interest" description="Disordered" evidence="1">
    <location>
        <begin position="16"/>
        <end position="44"/>
    </location>
</feature>
<accession>A0A9W8YB29</accession>
<feature type="region of interest" description="Disordered" evidence="1">
    <location>
        <begin position="317"/>
        <end position="397"/>
    </location>
</feature>
<feature type="region of interest" description="Disordered" evidence="1">
    <location>
        <begin position="81"/>
        <end position="150"/>
    </location>
</feature>
<gene>
    <name evidence="2" type="ORF">N0V83_003404</name>
</gene>
<feature type="compositionally biased region" description="Basic and acidic residues" evidence="1">
    <location>
        <begin position="100"/>
        <end position="113"/>
    </location>
</feature>
<comment type="caution">
    <text evidence="2">The sequence shown here is derived from an EMBL/GenBank/DDBJ whole genome shotgun (WGS) entry which is preliminary data.</text>
</comment>
<evidence type="ECO:0000313" key="3">
    <source>
        <dbReference type="Proteomes" id="UP001140560"/>
    </source>
</evidence>
<proteinExistence type="predicted"/>
<sequence length="449" mass="49822">MFSAFSALKGMWSAPRSRSTAAVAASTPDTPPTSAKQTAQAVPSPMMATPTPMGSVNYPTLPCFDNPPIAAPTPVEFMSPLQQRPTSVPFGGASQSKASHVIDEDHHTHEGRHATSTPTPDKGGDRLKLQPKRQQDCHRKPSPPKKQRDFVSEIVYEVASKDNPLPEGYLGTFRGSRWYAPDYNACLDCGLAGEHRLVCGHWVKSEEPCGINCKSENFDQDPFNCPICHDVVHDILRNKLTDAEQAKLTHLKSKNAALLLGVAIEIVMKRAPELKANVTETIHSILRKNYGRSCGFSTGPPPVETPPLEQTIREIQEHQEQKEHDRYAKENPLNKHEKRKDMNDTTDADTDSGSQSDSDSTLVGSTHTPKSSNKKLKKKLETHREPVTERTRGKKRTLPVISSAYGHPAHRARRITLTAPKDIGEALFVDATIIEMEKEEWSRKKRRVS</sequence>
<dbReference type="EMBL" id="JAPEUY010000005">
    <property type="protein sequence ID" value="KAJ4373113.1"/>
    <property type="molecule type" value="Genomic_DNA"/>
</dbReference>
<protein>
    <submittedName>
        <fullName evidence="2">Uncharacterized protein</fullName>
    </submittedName>
</protein>
<evidence type="ECO:0000256" key="1">
    <source>
        <dbReference type="SAM" id="MobiDB-lite"/>
    </source>
</evidence>